<dbReference type="Pfam" id="PF04773">
    <property type="entry name" value="FecR"/>
    <property type="match status" value="1"/>
</dbReference>
<organism evidence="3 4">
    <name type="scientific">candidate division WOR-3 bacterium JGI_Cruoil_03_44_89</name>
    <dbReference type="NCBI Taxonomy" id="1973748"/>
    <lineage>
        <taxon>Bacteria</taxon>
        <taxon>Bacteria division WOR-3</taxon>
    </lineage>
</organism>
<name>A0A235BPZ0_UNCW3</name>
<comment type="caution">
    <text evidence="3">The sequence shown here is derived from an EMBL/GenBank/DDBJ whole genome shotgun (WGS) entry which is preliminary data.</text>
</comment>
<reference evidence="3 4" key="1">
    <citation type="submission" date="2017-07" db="EMBL/GenBank/DDBJ databases">
        <title>Recovery of genomes from metagenomes via a dereplication, aggregation, and scoring strategy.</title>
        <authorList>
            <person name="Sieber C.M."/>
            <person name="Probst A.J."/>
            <person name="Sharrar A."/>
            <person name="Thomas B.C."/>
            <person name="Hess M."/>
            <person name="Tringe S.G."/>
            <person name="Banfield J.F."/>
        </authorList>
    </citation>
    <scope>NUCLEOTIDE SEQUENCE [LARGE SCALE GENOMIC DNA]</scope>
    <source>
        <strain evidence="3">JGI_Cruoil_03_44_89</strain>
    </source>
</reference>
<feature type="domain" description="FecR protein" evidence="2">
    <location>
        <begin position="58"/>
        <end position="149"/>
    </location>
</feature>
<evidence type="ECO:0000259" key="2">
    <source>
        <dbReference type="Pfam" id="PF04773"/>
    </source>
</evidence>
<feature type="region of interest" description="Disordered" evidence="1">
    <location>
        <begin position="433"/>
        <end position="507"/>
    </location>
</feature>
<accession>A0A235BPZ0</accession>
<dbReference type="InterPro" id="IPR006860">
    <property type="entry name" value="FecR"/>
</dbReference>
<dbReference type="EMBL" id="NOZQ01000215">
    <property type="protein sequence ID" value="OYD13787.1"/>
    <property type="molecule type" value="Genomic_DNA"/>
</dbReference>
<dbReference type="AlphaFoldDB" id="A0A235BPZ0"/>
<evidence type="ECO:0000313" key="4">
    <source>
        <dbReference type="Proteomes" id="UP000215215"/>
    </source>
</evidence>
<dbReference type="Pfam" id="PF20245">
    <property type="entry name" value="DUF6600"/>
    <property type="match status" value="1"/>
</dbReference>
<protein>
    <recommendedName>
        <fullName evidence="2">FecR protein domain-containing protein</fullName>
    </recommendedName>
</protein>
<feature type="compositionally biased region" description="Basic and acidic residues" evidence="1">
    <location>
        <begin position="391"/>
        <end position="412"/>
    </location>
</feature>
<evidence type="ECO:0000256" key="1">
    <source>
        <dbReference type="SAM" id="MobiDB-lite"/>
    </source>
</evidence>
<dbReference type="Proteomes" id="UP000215215">
    <property type="component" value="Unassembled WGS sequence"/>
</dbReference>
<dbReference type="InterPro" id="IPR046535">
    <property type="entry name" value="DUF6600"/>
</dbReference>
<gene>
    <name evidence="3" type="ORF">CH333_10015</name>
</gene>
<dbReference type="PANTHER" id="PTHR38731:SF3">
    <property type="entry name" value="BLL6125 PROTEIN"/>
    <property type="match status" value="1"/>
</dbReference>
<feature type="compositionally biased region" description="Basic and acidic residues" evidence="1">
    <location>
        <begin position="463"/>
        <end position="507"/>
    </location>
</feature>
<sequence length="507" mass="58201">MRVLLTGILVALLAATASGYDISVGRLGYMEGKVWILKDGAMNWTDGTPNMLIEEGDIIETGRRSRTEIELGMGATLWMNGNTRTEITLLYYNEASISIPFGCIRVKNMQDNRLTVETENASVYIDDDGDARIKVKRDGRVEVYVFEGYATVETDEDIVKVQSGDGIYISLSGRIRERYPDRIDSFDRFCECRGERYRRSYADIGIFIGACDLDFYGTWVTIPAYGYVWRPRVVIGWRPFLCGYWFWDISFGWVWVSYEPWGFLPYHYGHWAWCSSYGWVWVPGRVWSPAWVVWVHNGPYIGWAAAGPDGKPASNSWTYVTRESFYKETSKRPVNYKECLVNHPIYDVKDDIPKERWKDIRPSGPPEPADARIAVANEKVHNGQRAPVPPVERKAAKKSSRETRKIGTPVRNDRSVFQTKRELCIKTKGLGRADVSTPKKKTTIKGVKPREKRNLPVTPPRKKKDDEKMIIKPRGKINDKPPARNVSEEHRNNKSKSQKFERTVTSR</sequence>
<dbReference type="PANTHER" id="PTHR38731">
    <property type="entry name" value="LIPL45-RELATED LIPOPROTEIN-RELATED"/>
    <property type="match status" value="1"/>
</dbReference>
<evidence type="ECO:0000313" key="3">
    <source>
        <dbReference type="EMBL" id="OYD13787.1"/>
    </source>
</evidence>
<feature type="region of interest" description="Disordered" evidence="1">
    <location>
        <begin position="382"/>
        <end position="412"/>
    </location>
</feature>
<proteinExistence type="predicted"/>